<dbReference type="Proteomes" id="UP000095606">
    <property type="component" value="Unassembled WGS sequence"/>
</dbReference>
<reference evidence="9" key="2">
    <citation type="submission" date="2022-08" db="EMBL/GenBank/DDBJ databases">
        <title>Genome Sequencing of Bacteroides fragilis Group Isolates with Nanopore Technology.</title>
        <authorList>
            <person name="Tisza M.J."/>
            <person name="Smith D."/>
            <person name="Dekker J.P."/>
        </authorList>
    </citation>
    <scope>NUCLEOTIDE SEQUENCE</scope>
    <source>
        <strain evidence="9">BFG-527</strain>
    </source>
</reference>
<keyword evidence="6" id="KW-0732">Signal</keyword>
<dbReference type="GO" id="GO:0003700">
    <property type="term" value="F:DNA-binding transcription factor activity"/>
    <property type="evidence" value="ECO:0007669"/>
    <property type="project" value="InterPro"/>
</dbReference>
<name>A0A174E9G5_9BACE</name>
<dbReference type="EMBL" id="CZAE01000001">
    <property type="protein sequence ID" value="CUO34462.1"/>
    <property type="molecule type" value="Genomic_DNA"/>
</dbReference>
<dbReference type="GO" id="GO:0000155">
    <property type="term" value="F:phosphorelay sensor kinase activity"/>
    <property type="evidence" value="ECO:0007669"/>
    <property type="project" value="TreeGrafter"/>
</dbReference>
<dbReference type="InterPro" id="IPR011110">
    <property type="entry name" value="Reg_prop"/>
</dbReference>
<dbReference type="EMBL" id="CP103141">
    <property type="protein sequence ID" value="UVQ76522.1"/>
    <property type="molecule type" value="Genomic_DNA"/>
</dbReference>
<dbReference type="Gene3D" id="3.40.50.2300">
    <property type="match status" value="1"/>
</dbReference>
<dbReference type="Gene3D" id="1.10.10.60">
    <property type="entry name" value="Homeodomain-like"/>
    <property type="match status" value="1"/>
</dbReference>
<dbReference type="SUPFAM" id="SSF63829">
    <property type="entry name" value="Calcium-dependent phosphotriesterase"/>
    <property type="match status" value="1"/>
</dbReference>
<dbReference type="Pfam" id="PF07495">
    <property type="entry name" value="Y_Y_Y"/>
    <property type="match status" value="1"/>
</dbReference>
<feature type="domain" description="HTH araC/xylS-type" evidence="7">
    <location>
        <begin position="1212"/>
        <end position="1311"/>
    </location>
</feature>
<dbReference type="Proteomes" id="UP001060104">
    <property type="component" value="Chromosome"/>
</dbReference>
<dbReference type="GeneID" id="69588741"/>
<keyword evidence="11" id="KW-1185">Reference proteome</keyword>
<dbReference type="Gene3D" id="2.130.10.10">
    <property type="entry name" value="YVTN repeat-like/Quinoprotein amine dehydrogenase"/>
    <property type="match status" value="3"/>
</dbReference>
<evidence type="ECO:0000256" key="4">
    <source>
        <dbReference type="ARBA" id="ARBA00023163"/>
    </source>
</evidence>
<evidence type="ECO:0000256" key="3">
    <source>
        <dbReference type="ARBA" id="ARBA00023125"/>
    </source>
</evidence>
<dbReference type="InterPro" id="IPR018060">
    <property type="entry name" value="HTH_AraC"/>
</dbReference>
<dbReference type="PANTHER" id="PTHR43547">
    <property type="entry name" value="TWO-COMPONENT HISTIDINE KINASE"/>
    <property type="match status" value="1"/>
</dbReference>
<dbReference type="SMART" id="SM00342">
    <property type="entry name" value="HTH_ARAC"/>
    <property type="match status" value="1"/>
</dbReference>
<evidence type="ECO:0000256" key="6">
    <source>
        <dbReference type="SAM" id="SignalP"/>
    </source>
</evidence>
<evidence type="ECO:0000313" key="8">
    <source>
        <dbReference type="EMBL" id="CUO34462.1"/>
    </source>
</evidence>
<dbReference type="GO" id="GO:0043565">
    <property type="term" value="F:sequence-specific DNA binding"/>
    <property type="evidence" value="ECO:0007669"/>
    <property type="project" value="InterPro"/>
</dbReference>
<feature type="transmembrane region" description="Helical" evidence="5">
    <location>
        <begin position="794"/>
        <end position="815"/>
    </location>
</feature>
<dbReference type="Pfam" id="PF12833">
    <property type="entry name" value="HTH_18"/>
    <property type="match status" value="1"/>
</dbReference>
<keyword evidence="5" id="KW-0472">Membrane</keyword>
<dbReference type="PROSITE" id="PS01124">
    <property type="entry name" value="HTH_ARAC_FAMILY_2"/>
    <property type="match status" value="1"/>
</dbReference>
<keyword evidence="3" id="KW-0238">DNA-binding</keyword>
<dbReference type="SUPFAM" id="SSF82171">
    <property type="entry name" value="DPP6 N-terminal domain-like"/>
    <property type="match status" value="1"/>
</dbReference>
<keyword evidence="5" id="KW-0812">Transmembrane</keyword>
<protein>
    <submittedName>
        <fullName evidence="9">Helix-turn-helix domain-containing protein</fullName>
    </submittedName>
    <submittedName>
        <fullName evidence="8">Transcriptional regulator</fullName>
    </submittedName>
</protein>
<feature type="signal peptide" evidence="6">
    <location>
        <begin position="1"/>
        <end position="20"/>
    </location>
</feature>
<evidence type="ECO:0000313" key="9">
    <source>
        <dbReference type="EMBL" id="UVQ76522.1"/>
    </source>
</evidence>
<evidence type="ECO:0000256" key="2">
    <source>
        <dbReference type="ARBA" id="ARBA00023015"/>
    </source>
</evidence>
<dbReference type="SUPFAM" id="SSF46689">
    <property type="entry name" value="Homeodomain-like"/>
    <property type="match status" value="1"/>
</dbReference>
<dbReference type="InterPro" id="IPR018062">
    <property type="entry name" value="HTH_AraC-typ_CS"/>
</dbReference>
<proteinExistence type="predicted"/>
<dbReference type="InterPro" id="IPR009057">
    <property type="entry name" value="Homeodomain-like_sf"/>
</dbReference>
<dbReference type="InterPro" id="IPR013783">
    <property type="entry name" value="Ig-like_fold"/>
</dbReference>
<evidence type="ECO:0000256" key="1">
    <source>
        <dbReference type="ARBA" id="ARBA00022553"/>
    </source>
</evidence>
<keyword evidence="2" id="KW-0805">Transcription regulation</keyword>
<organism evidence="8 10">
    <name type="scientific">Bacteroides faecis</name>
    <dbReference type="NCBI Taxonomy" id="674529"/>
    <lineage>
        <taxon>Bacteria</taxon>
        <taxon>Pseudomonadati</taxon>
        <taxon>Bacteroidota</taxon>
        <taxon>Bacteroidia</taxon>
        <taxon>Bacteroidales</taxon>
        <taxon>Bacteroidaceae</taxon>
        <taxon>Bacteroides</taxon>
    </lineage>
</organism>
<evidence type="ECO:0000259" key="7">
    <source>
        <dbReference type="PROSITE" id="PS01124"/>
    </source>
</evidence>
<evidence type="ECO:0000313" key="11">
    <source>
        <dbReference type="Proteomes" id="UP001060104"/>
    </source>
</evidence>
<dbReference type="RefSeq" id="WP_055268548.1">
    <property type="nucleotide sequence ID" value="NZ_CAXKYA010000001.1"/>
</dbReference>
<dbReference type="SUPFAM" id="SSF52172">
    <property type="entry name" value="CheY-like"/>
    <property type="match status" value="1"/>
</dbReference>
<reference evidence="8 10" key="1">
    <citation type="submission" date="2015-09" db="EMBL/GenBank/DDBJ databases">
        <authorList>
            <consortium name="Pathogen Informatics"/>
        </authorList>
    </citation>
    <scope>NUCLEOTIDE SEQUENCE [LARGE SCALE GENOMIC DNA]</scope>
    <source>
        <strain evidence="8 10">2789STDY5834846</strain>
    </source>
</reference>
<dbReference type="InterPro" id="IPR011123">
    <property type="entry name" value="Y_Y_Y"/>
</dbReference>
<keyword evidence="1" id="KW-0597">Phosphoprotein</keyword>
<dbReference type="InterPro" id="IPR011006">
    <property type="entry name" value="CheY-like_superfamily"/>
</dbReference>
<keyword evidence="5" id="KW-1133">Transmembrane helix</keyword>
<gene>
    <name evidence="8" type="primary">rhaS_1</name>
    <name evidence="8" type="ORF">ERS852461_00058</name>
    <name evidence="9" type="ORF">NXY30_09210</name>
</gene>
<dbReference type="InterPro" id="IPR015943">
    <property type="entry name" value="WD40/YVTN_repeat-like_dom_sf"/>
</dbReference>
<sequence>MKIFSLLIFISYFCLFDCLAGNSENDSFFFSKVGYQQGLSNSAVISVFQDSAGLMWFGTYDGVNCYDGRDMDVYRSDFSTNLSNNVIYRIRQADSNCLWITTGAGQNRFSPVLRKVVGTYELPSENCLHSNRNGNTWVIGYDWIRYYNTRYDRFVEVERPPMVIDNLTMRAFVTDDGKLWVFPNSSTGEIYQFSVDSFDQDTLDVSSHLFTYAFHSKPIDYVYYQNDVFCFVDADKDLYMYDISRKSKIYIRNIASLVQKYGEIKGIVPFYEDIIIGFWTNGLIRLRTSQKYKEEIVDQNVRIFDVYKDSKQGILWLGTDGQGTVMYAKKYSIATNLMMSDLSPNLSRQVRSLMTDKYGGLWFGTKGDGLLRVPDYRNGVDAAKAVVYFPDFKQHASSYSKGHKEFQVYALQQSHYMDGFWVGSGLYGLLYYSFKDDCLRQVVDTVGRHDMEIHAIHEANDSVLYLATSNGGLCKVTLDKTTGRIRIKERKDYHFFYEQNEIHTFFSMIPEGDSILWLGSRGSGLVRFNRQTEEYQVISLKSLLHKAVDDVLCMYRFPDGRMYIGTTSGLVCLTFKGSKIEAGYIGREQGLLNDMIHGILKDANDFLWLGTNKGLIKYNPVNCSSHTYYYTGGVQIGEFSDDAYYKCPYTENLFFGGVDGIIYMEQENAIAPEYYPNIILRKLFIGRTEAKLADYCTEEEGIELKSSTVAFSLRFVVPDYIRGADVEYSYMLEGYDKEWTPFNSITEASYSQVPVGDYVFKVRYKKDVFDTAYKTFSIPLHISPLWYQTTLARIIYTLLAILIILYVAYLLRRYFRNEQMIKMMRDSENKNIPSGTVGESPGRDLVNGLTLIYQMCDHLRAENTTYEQRYAKIELVRETVMSLLFSSDALSNEELTTLSPVNFTISGCLCLKELAEEVLQVFRKRGEDVSKIHIALSDSFSFEIYRNALRYVFYYIYFFSCHRKDGAGITIDATKEEGKMLLTVISEDGSVKELYEALSGQLPAMEADRMDEAFQMRIFQHFAQAALEQVCDGIRYEDREQKQHLTLTFSPVKATESSSVKKTVLLLEDCDEMVWLISNLLSDEFVVHRVKTIQAAFEYVKQNTPTVFLVDMLMYADAEGTFMEYVNKHRSLLSKAAFVPMLSWKASSTVQQELIKWSDSYIVLPYDILFLNNVVHKSVYGKQEAKQIYVEELGSLSERIICYTQEQADFIRKFLQIVEQNLDKEDLGSTFIADRMAMSPRQFYRKLKEISGMSPSDLIKNYRMEKAARLLSNDELSIQDVISDVGIASRSYFYKEFTRKFGVTPKDYRELHKK</sequence>
<evidence type="ECO:0000256" key="5">
    <source>
        <dbReference type="SAM" id="Phobius"/>
    </source>
</evidence>
<dbReference type="Gene3D" id="2.60.40.10">
    <property type="entry name" value="Immunoglobulins"/>
    <property type="match status" value="1"/>
</dbReference>
<dbReference type="Pfam" id="PF07494">
    <property type="entry name" value="Reg_prop"/>
    <property type="match status" value="1"/>
</dbReference>
<accession>A0A174E9G5</accession>
<dbReference type="PROSITE" id="PS00041">
    <property type="entry name" value="HTH_ARAC_FAMILY_1"/>
    <property type="match status" value="1"/>
</dbReference>
<feature type="chain" id="PRO_5008020527" evidence="6">
    <location>
        <begin position="21"/>
        <end position="1314"/>
    </location>
</feature>
<dbReference type="PANTHER" id="PTHR43547:SF2">
    <property type="entry name" value="HYBRID SIGNAL TRANSDUCTION HISTIDINE KINASE C"/>
    <property type="match status" value="1"/>
</dbReference>
<evidence type="ECO:0000313" key="10">
    <source>
        <dbReference type="Proteomes" id="UP000095606"/>
    </source>
</evidence>
<keyword evidence="4" id="KW-0804">Transcription</keyword>